<gene>
    <name evidence="7" type="ORF">RAS_03230</name>
</gene>
<dbReference type="AlphaFoldDB" id="A0A510G9A4"/>
<dbReference type="InterPro" id="IPR006315">
    <property type="entry name" value="OM_autotransptr_brl_dom"/>
</dbReference>
<dbReference type="KEGG" id="ras:RAS_03230"/>
<dbReference type="NCBIfam" id="TIGR01414">
    <property type="entry name" value="autotrans_barl"/>
    <property type="match status" value="1"/>
</dbReference>
<evidence type="ECO:0000256" key="4">
    <source>
        <dbReference type="ARBA" id="ARBA00023136"/>
    </source>
</evidence>
<dbReference type="EMBL" id="AP019563">
    <property type="protein sequence ID" value="BBJ31214.1"/>
    <property type="molecule type" value="Genomic_DNA"/>
</dbReference>
<dbReference type="SUPFAM" id="SSF103515">
    <property type="entry name" value="Autotransporter"/>
    <property type="match status" value="1"/>
</dbReference>
<name>A0A510G9A4_9RICK</name>
<keyword evidence="4" id="KW-0472">Membrane</keyword>
<evidence type="ECO:0000256" key="2">
    <source>
        <dbReference type="ARBA" id="ARBA00022452"/>
    </source>
</evidence>
<keyword evidence="5" id="KW-0998">Cell outer membrane</keyword>
<dbReference type="GO" id="GO:0009279">
    <property type="term" value="C:cell outer membrane"/>
    <property type="evidence" value="ECO:0007669"/>
    <property type="project" value="UniProtKB-SubCell"/>
</dbReference>
<sequence>MRGGITLTPNLGVRYGHSKDGSYQESNVGIQHLSIASKKQNLWSGILGGKVALAPQKIAEGFSVTSALQASVENYFNDKSKKLNTKVKWKDREVNETVALLKQPKVGYNIGASVLIEKGNLSVLLEYNCHVQKKYQSHQGFCEVKSKVVSYCYSTYG</sequence>
<evidence type="ECO:0000259" key="6">
    <source>
        <dbReference type="PROSITE" id="PS51208"/>
    </source>
</evidence>
<accession>A0A510G9A4</accession>
<dbReference type="PROSITE" id="PS51208">
    <property type="entry name" value="AUTOTRANSPORTER"/>
    <property type="match status" value="1"/>
</dbReference>
<dbReference type="Gene3D" id="2.40.128.130">
    <property type="entry name" value="Autotransporter beta-domain"/>
    <property type="match status" value="1"/>
</dbReference>
<evidence type="ECO:0000313" key="8">
    <source>
        <dbReference type="Proteomes" id="UP000321183"/>
    </source>
</evidence>
<dbReference type="Proteomes" id="UP000321183">
    <property type="component" value="Chromosome"/>
</dbReference>
<evidence type="ECO:0000256" key="5">
    <source>
        <dbReference type="ARBA" id="ARBA00023237"/>
    </source>
</evidence>
<protein>
    <recommendedName>
        <fullName evidence="6">Autotransporter domain-containing protein</fullName>
    </recommendedName>
</protein>
<reference evidence="7 8" key="1">
    <citation type="submission" date="2019-04" db="EMBL/GenBank/DDBJ databases">
        <title>Draft genome sequence of Rickettsia asiatica Maytaro1284.</title>
        <authorList>
            <person name="Thu M."/>
            <person name="Qiu Y."/>
            <person name="Nakao R."/>
        </authorList>
    </citation>
    <scope>NUCLEOTIDE SEQUENCE [LARGE SCALE GENOMIC DNA]</scope>
    <source>
        <strain evidence="7 8">Maytaro1284</strain>
    </source>
</reference>
<feature type="domain" description="Autotransporter" evidence="6">
    <location>
        <begin position="1"/>
        <end position="148"/>
    </location>
</feature>
<keyword evidence="2" id="KW-1134">Transmembrane beta strand</keyword>
<dbReference type="InterPro" id="IPR005546">
    <property type="entry name" value="Autotransporte_beta"/>
</dbReference>
<dbReference type="InterPro" id="IPR036709">
    <property type="entry name" value="Autotransporte_beta_dom_sf"/>
</dbReference>
<organism evidence="7 8">
    <name type="scientific">Rickettsia asiatica</name>
    <dbReference type="NCBI Taxonomy" id="238800"/>
    <lineage>
        <taxon>Bacteria</taxon>
        <taxon>Pseudomonadati</taxon>
        <taxon>Pseudomonadota</taxon>
        <taxon>Alphaproteobacteria</taxon>
        <taxon>Rickettsiales</taxon>
        <taxon>Rickettsiaceae</taxon>
        <taxon>Rickettsieae</taxon>
        <taxon>Rickettsia</taxon>
        <taxon>spotted fever group</taxon>
    </lineage>
</organism>
<keyword evidence="3" id="KW-0812">Transmembrane</keyword>
<proteinExistence type="predicted"/>
<evidence type="ECO:0000313" key="7">
    <source>
        <dbReference type="EMBL" id="BBJ31214.1"/>
    </source>
</evidence>
<comment type="subcellular location">
    <subcellularLocation>
        <location evidence="1">Cell outer membrane</location>
    </subcellularLocation>
</comment>
<dbReference type="Pfam" id="PF03797">
    <property type="entry name" value="Autotransporter"/>
    <property type="match status" value="1"/>
</dbReference>
<keyword evidence="8" id="KW-1185">Reference proteome</keyword>
<evidence type="ECO:0000256" key="3">
    <source>
        <dbReference type="ARBA" id="ARBA00022692"/>
    </source>
</evidence>
<evidence type="ECO:0000256" key="1">
    <source>
        <dbReference type="ARBA" id="ARBA00004442"/>
    </source>
</evidence>